<feature type="compositionally biased region" description="Basic and acidic residues" evidence="1">
    <location>
        <begin position="547"/>
        <end position="562"/>
    </location>
</feature>
<dbReference type="OrthoDB" id="8436363at2759"/>
<name>A0A9P0LWE5_ACAOB</name>
<protein>
    <submittedName>
        <fullName evidence="2">Uncharacterized protein</fullName>
    </submittedName>
</protein>
<sequence>MDDQEREQQRPQSGFDDEFGEGGLNFDDIAEADMLDFTRECKDSQTLLLKNTWSFRCLAQVQLSHSSLMRNIAFLFPPLEDPGIDAVFDYAEPDPTYDDIGVEKYINLCKDLEIVPISRVTRSLTSPILNLKSYGLSEKQIRAISETLKGNAYIEHLILQDNWLTPEMTDMLSSMLQENGALRVLNLRECRIGELGAEKLNEALSSSQFLSELDLSFNSLGDKGLKLIQVGLCETTSLKKLNISHNELTEESGETLEKILVENKTITDIDLSWNGFYTLPGNKKLFNGFKNNDRIKWLSLAWNGISTKGAISPLTKYLRTATSLEYLDLDANRLSHGPLKMLMNAVNKNHSLVTLRIGNNPYPADEGLILLKMLASKGRDPLTFMDMENKYLPKESVQILKRIEDMGKFVKIGGILGNYVIKGPDYTKLLFDRIRFILQKPKKKKAKKDFAHFVLALPETPITKADFETQLKKKKLKKIMKDKDLVNELTNQFIVKKSKIDSLEMMRVYKEYYPDASLPPPKPKKGKKGRKGKKDKKGAAEPDEQPAEQKLEGEEVTVRESEYQTPQLEDGEAPPPRQIQRASNHGERHLAFQMEEIKTIEIPAEDEMPPDDQEVRLNMPTEIIEKPMFPEGMTLCFIKEECIPCT</sequence>
<dbReference type="SUPFAM" id="SSF52047">
    <property type="entry name" value="RNI-like"/>
    <property type="match status" value="1"/>
</dbReference>
<feature type="compositionally biased region" description="Basic residues" evidence="1">
    <location>
        <begin position="522"/>
        <end position="536"/>
    </location>
</feature>
<dbReference type="PANTHER" id="PTHR24114:SF2">
    <property type="entry name" value="F-BOX DOMAIN-CONTAINING PROTEIN-RELATED"/>
    <property type="match status" value="1"/>
</dbReference>
<dbReference type="Gene3D" id="3.80.10.10">
    <property type="entry name" value="Ribonuclease Inhibitor"/>
    <property type="match status" value="2"/>
</dbReference>
<comment type="caution">
    <text evidence="2">The sequence shown here is derived from an EMBL/GenBank/DDBJ whole genome shotgun (WGS) entry which is preliminary data.</text>
</comment>
<accession>A0A9P0LWE5</accession>
<feature type="region of interest" description="Disordered" evidence="1">
    <location>
        <begin position="514"/>
        <end position="581"/>
    </location>
</feature>
<evidence type="ECO:0000313" key="3">
    <source>
        <dbReference type="Proteomes" id="UP001152888"/>
    </source>
</evidence>
<dbReference type="InterPro" id="IPR052394">
    <property type="entry name" value="LRR-containing"/>
</dbReference>
<dbReference type="InterPro" id="IPR001611">
    <property type="entry name" value="Leu-rich_rpt"/>
</dbReference>
<organism evidence="2 3">
    <name type="scientific">Acanthoscelides obtectus</name>
    <name type="common">Bean weevil</name>
    <name type="synonym">Bruchus obtectus</name>
    <dbReference type="NCBI Taxonomy" id="200917"/>
    <lineage>
        <taxon>Eukaryota</taxon>
        <taxon>Metazoa</taxon>
        <taxon>Ecdysozoa</taxon>
        <taxon>Arthropoda</taxon>
        <taxon>Hexapoda</taxon>
        <taxon>Insecta</taxon>
        <taxon>Pterygota</taxon>
        <taxon>Neoptera</taxon>
        <taxon>Endopterygota</taxon>
        <taxon>Coleoptera</taxon>
        <taxon>Polyphaga</taxon>
        <taxon>Cucujiformia</taxon>
        <taxon>Chrysomeloidea</taxon>
        <taxon>Chrysomelidae</taxon>
        <taxon>Bruchinae</taxon>
        <taxon>Bruchini</taxon>
        <taxon>Acanthoscelides</taxon>
    </lineage>
</organism>
<dbReference type="Pfam" id="PF13516">
    <property type="entry name" value="LRR_6"/>
    <property type="match status" value="3"/>
</dbReference>
<dbReference type="InterPro" id="IPR032675">
    <property type="entry name" value="LRR_dom_sf"/>
</dbReference>
<reference evidence="2" key="1">
    <citation type="submission" date="2022-03" db="EMBL/GenBank/DDBJ databases">
        <authorList>
            <person name="Sayadi A."/>
        </authorList>
    </citation>
    <scope>NUCLEOTIDE SEQUENCE</scope>
</reference>
<feature type="region of interest" description="Disordered" evidence="1">
    <location>
        <begin position="1"/>
        <end position="22"/>
    </location>
</feature>
<proteinExistence type="predicted"/>
<dbReference type="Proteomes" id="UP001152888">
    <property type="component" value="Unassembled WGS sequence"/>
</dbReference>
<evidence type="ECO:0000313" key="2">
    <source>
        <dbReference type="EMBL" id="CAH2003926.1"/>
    </source>
</evidence>
<keyword evidence="3" id="KW-1185">Reference proteome</keyword>
<gene>
    <name evidence="2" type="ORF">ACAOBT_LOCUS27703</name>
</gene>
<evidence type="ECO:0000256" key="1">
    <source>
        <dbReference type="SAM" id="MobiDB-lite"/>
    </source>
</evidence>
<dbReference type="PANTHER" id="PTHR24114">
    <property type="entry name" value="LEUCINE RICH REPEAT FAMILY PROTEIN"/>
    <property type="match status" value="1"/>
</dbReference>
<dbReference type="AlphaFoldDB" id="A0A9P0LWE5"/>
<dbReference type="EMBL" id="CAKOFQ010007564">
    <property type="protein sequence ID" value="CAH2003926.1"/>
    <property type="molecule type" value="Genomic_DNA"/>
</dbReference>
<dbReference type="SMART" id="SM00368">
    <property type="entry name" value="LRR_RI"/>
    <property type="match status" value="7"/>
</dbReference>